<reference evidence="2" key="1">
    <citation type="submission" date="2017-09" db="EMBL/GenBank/DDBJ databases">
        <title>Depth-based differentiation of microbial function through sediment-hosted aquifers and enrichment of novel symbionts in the deep terrestrial subsurface.</title>
        <authorList>
            <person name="Probst A.J."/>
            <person name="Ladd B."/>
            <person name="Jarett J.K."/>
            <person name="Geller-Mcgrath D.E."/>
            <person name="Sieber C.M.K."/>
            <person name="Emerson J.B."/>
            <person name="Anantharaman K."/>
            <person name="Thomas B.C."/>
            <person name="Malmstrom R."/>
            <person name="Stieglmeier M."/>
            <person name="Klingl A."/>
            <person name="Woyke T."/>
            <person name="Ryan C.M."/>
            <person name="Banfield J.F."/>
        </authorList>
    </citation>
    <scope>NUCLEOTIDE SEQUENCE [LARGE SCALE GENOMIC DNA]</scope>
</reference>
<gene>
    <name evidence="1" type="ORF">COT91_01900</name>
</gene>
<organism evidence="1 2">
    <name type="scientific">Candidatus Doudnabacteria bacterium CG10_big_fil_rev_8_21_14_0_10_41_10</name>
    <dbReference type="NCBI Taxonomy" id="1974551"/>
    <lineage>
        <taxon>Bacteria</taxon>
        <taxon>Candidatus Doudnaibacteriota</taxon>
    </lineage>
</organism>
<evidence type="ECO:0000313" key="1">
    <source>
        <dbReference type="EMBL" id="PIR97348.1"/>
    </source>
</evidence>
<protein>
    <submittedName>
        <fullName evidence="1">Uncharacterized protein</fullName>
    </submittedName>
</protein>
<sequence>MTDVCVAVVRFELDGEEVKDLLIGGVKRAGNGKVGKSHHPDEGGQRQSEKIRWRAKSHQYLDVQNLPKDLKKVFRLELMDVRLLVNPSEGTYRGRSILFCYYRKRAAAEGEIPPMVLEFLQKCYDDYYGKIDAVFRPWRGEIGVWIEQLLDLEAPPDNHRWQEWRLYCNPYFMMPLYIMKS</sequence>
<evidence type="ECO:0000313" key="2">
    <source>
        <dbReference type="Proteomes" id="UP000230557"/>
    </source>
</evidence>
<accession>A0A2H0VE14</accession>
<dbReference type="Proteomes" id="UP000230557">
    <property type="component" value="Unassembled WGS sequence"/>
</dbReference>
<comment type="caution">
    <text evidence="1">The sequence shown here is derived from an EMBL/GenBank/DDBJ whole genome shotgun (WGS) entry which is preliminary data.</text>
</comment>
<dbReference type="AlphaFoldDB" id="A0A2H0VE14"/>
<name>A0A2H0VE14_9BACT</name>
<proteinExistence type="predicted"/>
<dbReference type="EMBL" id="PFAJ01000024">
    <property type="protein sequence ID" value="PIR97348.1"/>
    <property type="molecule type" value="Genomic_DNA"/>
</dbReference>